<evidence type="ECO:0000256" key="8">
    <source>
        <dbReference type="PROSITE-ProRule" id="PRU00042"/>
    </source>
</evidence>
<evidence type="ECO:0000313" key="10">
    <source>
        <dbReference type="EMBL" id="KAJ8981135.1"/>
    </source>
</evidence>
<keyword evidence="6" id="KW-0238">DNA-binding</keyword>
<dbReference type="SMART" id="SM00355">
    <property type="entry name" value="ZnF_C2H2"/>
    <property type="match status" value="4"/>
</dbReference>
<dbReference type="PROSITE" id="PS50157">
    <property type="entry name" value="ZINC_FINGER_C2H2_2"/>
    <property type="match status" value="2"/>
</dbReference>
<dbReference type="EMBL" id="JAPWTJ010000201">
    <property type="protein sequence ID" value="KAJ8981135.1"/>
    <property type="molecule type" value="Genomic_DNA"/>
</dbReference>
<evidence type="ECO:0000256" key="6">
    <source>
        <dbReference type="ARBA" id="ARBA00023125"/>
    </source>
</evidence>
<dbReference type="SUPFAM" id="SSF57667">
    <property type="entry name" value="beta-beta-alpha zinc fingers"/>
    <property type="match status" value="2"/>
</dbReference>
<name>A0ABQ9JSS9_9CUCU</name>
<dbReference type="Gene3D" id="3.30.160.60">
    <property type="entry name" value="Classic Zinc Finger"/>
    <property type="match status" value="3"/>
</dbReference>
<evidence type="ECO:0000256" key="4">
    <source>
        <dbReference type="ARBA" id="ARBA00022771"/>
    </source>
</evidence>
<evidence type="ECO:0000256" key="1">
    <source>
        <dbReference type="ARBA" id="ARBA00004123"/>
    </source>
</evidence>
<feature type="domain" description="C2H2-type" evidence="9">
    <location>
        <begin position="322"/>
        <end position="349"/>
    </location>
</feature>
<evidence type="ECO:0000256" key="5">
    <source>
        <dbReference type="ARBA" id="ARBA00022833"/>
    </source>
</evidence>
<protein>
    <recommendedName>
        <fullName evidence="9">C2H2-type domain-containing protein</fullName>
    </recommendedName>
</protein>
<dbReference type="PANTHER" id="PTHR24392">
    <property type="entry name" value="ZINC FINGER PROTEIN"/>
    <property type="match status" value="1"/>
</dbReference>
<evidence type="ECO:0000313" key="11">
    <source>
        <dbReference type="Proteomes" id="UP001162164"/>
    </source>
</evidence>
<keyword evidence="2" id="KW-0479">Metal-binding</keyword>
<dbReference type="Proteomes" id="UP001162164">
    <property type="component" value="Unassembled WGS sequence"/>
</dbReference>
<proteinExistence type="predicted"/>
<evidence type="ECO:0000256" key="3">
    <source>
        <dbReference type="ARBA" id="ARBA00022737"/>
    </source>
</evidence>
<sequence>MRSTKEKICRLCLSEAKTEYTAIDDYTVGIITGLRLDLNFYISKEPEMCKDCAEHVQEALIFKAVCLSTEVLVKSFVTETTSKLDLKEVYENKNEGSVDPDNTVCFFCLKCSERSSVIPLNHLKEKQVDCSVIMDPVACPPCATFLTNHLNFVANCTASEQKITKYCESEGTNSHGLINLNNVKKHSGRDNMQDDPHFKQIFINIKEEKSSLDNPTNDTNIDSLSLDPLTSVTCKLEEFPQEVEQKVLLQDIDLTDKNDYECTICEYKTKNSLYLSRHLKTHEDESSVNLFHCDVCSFKTKHQGSIKNHLQLHKNDSEIETYSCTDCDFKTKHKGNLKSHMILHDKSDARMHKCTICSYQTRFKATLKRHLNVHKDTASVPMFKCKICDFSTRYKKEFKNPPSPA</sequence>
<keyword evidence="7" id="KW-0539">Nucleus</keyword>
<reference evidence="10" key="1">
    <citation type="journal article" date="2023" name="Insect Mol. Biol.">
        <title>Genome sequencing provides insights into the evolution of gene families encoding plant cell wall-degrading enzymes in longhorned beetles.</title>
        <authorList>
            <person name="Shin N.R."/>
            <person name="Okamura Y."/>
            <person name="Kirsch R."/>
            <person name="Pauchet Y."/>
        </authorList>
    </citation>
    <scope>NUCLEOTIDE SEQUENCE</scope>
    <source>
        <strain evidence="10">MMC_N1</strain>
    </source>
</reference>
<feature type="domain" description="C2H2-type" evidence="9">
    <location>
        <begin position="260"/>
        <end position="287"/>
    </location>
</feature>
<gene>
    <name evidence="10" type="ORF">NQ317_007910</name>
</gene>
<keyword evidence="5" id="KW-0862">Zinc</keyword>
<dbReference type="InterPro" id="IPR036236">
    <property type="entry name" value="Znf_C2H2_sf"/>
</dbReference>
<keyword evidence="4 8" id="KW-0863">Zinc-finger</keyword>
<comment type="caution">
    <text evidence="10">The sequence shown here is derived from an EMBL/GenBank/DDBJ whole genome shotgun (WGS) entry which is preliminary data.</text>
</comment>
<dbReference type="InterPro" id="IPR012934">
    <property type="entry name" value="Znf_AD"/>
</dbReference>
<comment type="subcellular location">
    <subcellularLocation>
        <location evidence="1">Nucleus</location>
    </subcellularLocation>
</comment>
<dbReference type="InterPro" id="IPR013087">
    <property type="entry name" value="Znf_C2H2_type"/>
</dbReference>
<evidence type="ECO:0000256" key="2">
    <source>
        <dbReference type="ARBA" id="ARBA00022723"/>
    </source>
</evidence>
<accession>A0ABQ9JSS9</accession>
<evidence type="ECO:0000259" key="9">
    <source>
        <dbReference type="PROSITE" id="PS50157"/>
    </source>
</evidence>
<organism evidence="10 11">
    <name type="scientific">Molorchus minor</name>
    <dbReference type="NCBI Taxonomy" id="1323400"/>
    <lineage>
        <taxon>Eukaryota</taxon>
        <taxon>Metazoa</taxon>
        <taxon>Ecdysozoa</taxon>
        <taxon>Arthropoda</taxon>
        <taxon>Hexapoda</taxon>
        <taxon>Insecta</taxon>
        <taxon>Pterygota</taxon>
        <taxon>Neoptera</taxon>
        <taxon>Endopterygota</taxon>
        <taxon>Coleoptera</taxon>
        <taxon>Polyphaga</taxon>
        <taxon>Cucujiformia</taxon>
        <taxon>Chrysomeloidea</taxon>
        <taxon>Cerambycidae</taxon>
        <taxon>Lamiinae</taxon>
        <taxon>Monochamini</taxon>
        <taxon>Molorchus</taxon>
    </lineage>
</organism>
<evidence type="ECO:0000256" key="7">
    <source>
        <dbReference type="ARBA" id="ARBA00023242"/>
    </source>
</evidence>
<dbReference type="SMART" id="SM00868">
    <property type="entry name" value="zf-AD"/>
    <property type="match status" value="2"/>
</dbReference>
<keyword evidence="3" id="KW-0677">Repeat</keyword>
<keyword evidence="11" id="KW-1185">Reference proteome</keyword>